<dbReference type="PANTHER" id="PTHR46411">
    <property type="entry name" value="FAMILY ATPASE, PUTATIVE-RELATED"/>
    <property type="match status" value="1"/>
</dbReference>
<evidence type="ECO:0000313" key="4">
    <source>
        <dbReference type="Proteomes" id="UP000326924"/>
    </source>
</evidence>
<proteinExistence type="predicted"/>
<evidence type="ECO:0000313" key="3">
    <source>
        <dbReference type="EMBL" id="KAA8910597.1"/>
    </source>
</evidence>
<feature type="region of interest" description="Disordered" evidence="1">
    <location>
        <begin position="863"/>
        <end position="882"/>
    </location>
</feature>
<feature type="region of interest" description="Disordered" evidence="1">
    <location>
        <begin position="1"/>
        <end position="27"/>
    </location>
</feature>
<dbReference type="AlphaFoldDB" id="A0A5J5F3E0"/>
<dbReference type="InParanoid" id="A0A5J5F3E0"/>
<feature type="domain" description="AAA+ ATPase" evidence="2">
    <location>
        <begin position="712"/>
        <end position="837"/>
    </location>
</feature>
<dbReference type="InterPro" id="IPR003593">
    <property type="entry name" value="AAA+_ATPase"/>
</dbReference>
<dbReference type="InterPro" id="IPR054289">
    <property type="entry name" value="DUF7025"/>
</dbReference>
<organism evidence="3 4">
    <name type="scientific">Sphaerosporella brunnea</name>
    <dbReference type="NCBI Taxonomy" id="1250544"/>
    <lineage>
        <taxon>Eukaryota</taxon>
        <taxon>Fungi</taxon>
        <taxon>Dikarya</taxon>
        <taxon>Ascomycota</taxon>
        <taxon>Pezizomycotina</taxon>
        <taxon>Pezizomycetes</taxon>
        <taxon>Pezizales</taxon>
        <taxon>Pyronemataceae</taxon>
        <taxon>Sphaerosporella</taxon>
    </lineage>
</organism>
<comment type="caution">
    <text evidence="3">The sequence shown here is derived from an EMBL/GenBank/DDBJ whole genome shotgun (WGS) entry which is preliminary data.</text>
</comment>
<dbReference type="Pfam" id="PF00004">
    <property type="entry name" value="AAA"/>
    <property type="match status" value="1"/>
</dbReference>
<dbReference type="PANTHER" id="PTHR46411:SF1">
    <property type="entry name" value="FAMILY ATPASE, PUTATIVE (AFU_ORTHOLOGUE AFUA_7G05752)-RELATED"/>
    <property type="match status" value="1"/>
</dbReference>
<keyword evidence="4" id="KW-1185">Reference proteome</keyword>
<dbReference type="SMART" id="SM00382">
    <property type="entry name" value="AAA"/>
    <property type="match status" value="1"/>
</dbReference>
<dbReference type="InterPro" id="IPR003959">
    <property type="entry name" value="ATPase_AAA_core"/>
</dbReference>
<feature type="region of interest" description="Disordered" evidence="1">
    <location>
        <begin position="84"/>
        <end position="124"/>
    </location>
</feature>
<dbReference type="InterPro" id="IPR027417">
    <property type="entry name" value="P-loop_NTPase"/>
</dbReference>
<protein>
    <recommendedName>
        <fullName evidence="2">AAA+ ATPase domain-containing protein</fullName>
    </recommendedName>
</protein>
<dbReference type="GO" id="GO:0016887">
    <property type="term" value="F:ATP hydrolysis activity"/>
    <property type="evidence" value="ECO:0007669"/>
    <property type="project" value="InterPro"/>
</dbReference>
<reference evidence="3 4" key="1">
    <citation type="submission" date="2019-09" db="EMBL/GenBank/DDBJ databases">
        <title>Draft genome of the ectomycorrhizal ascomycete Sphaerosporella brunnea.</title>
        <authorList>
            <consortium name="DOE Joint Genome Institute"/>
            <person name="Benucci G.M."/>
            <person name="Marozzi G."/>
            <person name="Antonielli L."/>
            <person name="Sanchez S."/>
            <person name="Marco P."/>
            <person name="Wang X."/>
            <person name="Falini L.B."/>
            <person name="Barry K."/>
            <person name="Haridas S."/>
            <person name="Lipzen A."/>
            <person name="Labutti K."/>
            <person name="Grigoriev I.V."/>
            <person name="Murat C."/>
            <person name="Martin F."/>
            <person name="Albertini E."/>
            <person name="Donnini D."/>
            <person name="Bonito G."/>
        </authorList>
    </citation>
    <scope>NUCLEOTIDE SEQUENCE [LARGE SCALE GENOMIC DNA]</scope>
    <source>
        <strain evidence="3 4">Sb_GMNB300</strain>
    </source>
</reference>
<evidence type="ECO:0000256" key="1">
    <source>
        <dbReference type="SAM" id="MobiDB-lite"/>
    </source>
</evidence>
<name>A0A5J5F3E0_9PEZI</name>
<dbReference type="Proteomes" id="UP000326924">
    <property type="component" value="Unassembled WGS sequence"/>
</dbReference>
<evidence type="ECO:0000259" key="2">
    <source>
        <dbReference type="SMART" id="SM00382"/>
    </source>
</evidence>
<dbReference type="SUPFAM" id="SSF52540">
    <property type="entry name" value="P-loop containing nucleoside triphosphate hydrolases"/>
    <property type="match status" value="1"/>
</dbReference>
<dbReference type="GO" id="GO:0005524">
    <property type="term" value="F:ATP binding"/>
    <property type="evidence" value="ECO:0007669"/>
    <property type="project" value="InterPro"/>
</dbReference>
<feature type="compositionally biased region" description="Low complexity" evidence="1">
    <location>
        <begin position="84"/>
        <end position="93"/>
    </location>
</feature>
<dbReference type="OrthoDB" id="10042665at2759"/>
<dbReference type="Pfam" id="PF22942">
    <property type="entry name" value="DUF7025"/>
    <property type="match status" value="1"/>
</dbReference>
<dbReference type="Gene3D" id="3.40.50.300">
    <property type="entry name" value="P-loop containing nucleotide triphosphate hydrolases"/>
    <property type="match status" value="1"/>
</dbReference>
<feature type="compositionally biased region" description="Polar residues" evidence="1">
    <location>
        <begin position="1"/>
        <end position="25"/>
    </location>
</feature>
<gene>
    <name evidence="3" type="ORF">FN846DRAFT_1004837</name>
</gene>
<dbReference type="EMBL" id="VXIS01000044">
    <property type="protein sequence ID" value="KAA8910597.1"/>
    <property type="molecule type" value="Genomic_DNA"/>
</dbReference>
<sequence>MANAPTTNSSSETPFMNGANPSASPETKGVAALDVEGIYVRLFQQMRLDFQRELAKIGIYVELPGLAMSVAAARDISLANARAGTTTTAATTTPRCDEDDEDEADKSSGSEVELPSPADPDRTGRNAAIDLVSAKNQKSTGGGALLNGNGSANNNINRAALQRDVLAGQAAAALLGGAACCPPPPPLNPRPFRRALPRMGHFMNGQFELNGDEYELDENGDPLNAKPRERASKLEFKRLDHLYNKNIHDFYLTESTKSRRDKDDKWEEYIFVVRRRFDWQNKYQSTTVDIKSPELTPVLREIFKDIKAIGKSPREAPPLFSFGDVCGVLPANPTSQIDPNLLFNYLGDLKDVLAKEKALPEESQNKAKVDHLALLCQYIDDDYRPIETRLRPLLEHHEITFDLLWALFLPNTLLYTTCSGSNEPRCVKLGWGSEKYDHQRQETFFCMDCHYIDYDGKTFGEAKAFLDIPEFVGSRRIDSLPVFPLAYHEEKDTVTQKLVARGRKFGSLNGMHYKFYKGLAFFKKKQNLIRLEVNSRIVVDSLTFRRMNPNYITSPVKPGAGRYAMPGFDDTVDNGGGGLEREFAGSITVTTEEKTLTTITSRLADREASRLGRVPSTLRPSNKQSLVPGSMTEEQLLLCSPTVLGFSFGDKMWVEFAIEHIRDIVFNPGAFDSLVLPEGQKKIVRALVESHSGKVANKKSPGIDDIIRGKGQGLVAVLHGRPGVGKTLTAEGISEYLQKPLYMVSAGELGTDSRQLEVQLSRILDMCYGWGAVLLLDEADVFLERRSVHELHRNALVSVFLRLLEYFQGILFLTTNRVETFDEAFQSRIHIALRYSDLDRKAKRIIWKTFLDMVAREELSLAQDDGEDAEKQDDASSTTSEATLTVEEKKLREIVTSEELETLARRELNGRQIKNVVRTAQALAGSMMEPLSLKHLTRVLEVTEQFEHDLKGTGQIDGMMSYA</sequence>
<accession>A0A5J5F3E0</accession>